<dbReference type="PANTHER" id="PTHR45997:SF1">
    <property type="entry name" value="DNA LIGASE 4"/>
    <property type="match status" value="1"/>
</dbReference>
<dbReference type="InterPro" id="IPR029710">
    <property type="entry name" value="LIG4"/>
</dbReference>
<dbReference type="GO" id="GO:0016874">
    <property type="term" value="F:ligase activity"/>
    <property type="evidence" value="ECO:0007669"/>
    <property type="project" value="UniProtKB-KW"/>
</dbReference>
<feature type="region of interest" description="Disordered" evidence="1">
    <location>
        <begin position="283"/>
        <end position="316"/>
    </location>
</feature>
<feature type="region of interest" description="Disordered" evidence="1">
    <location>
        <begin position="246"/>
        <end position="267"/>
    </location>
</feature>
<name>A0ABS8VIE2_DATST</name>
<reference evidence="2 3" key="1">
    <citation type="journal article" date="2021" name="BMC Genomics">
        <title>Datura genome reveals duplications of psychoactive alkaloid biosynthetic genes and high mutation rate following tissue culture.</title>
        <authorList>
            <person name="Rajewski A."/>
            <person name="Carter-House D."/>
            <person name="Stajich J."/>
            <person name="Litt A."/>
        </authorList>
    </citation>
    <scope>NUCLEOTIDE SEQUENCE [LARGE SCALE GENOMIC DNA]</scope>
    <source>
        <strain evidence="2">AR-01</strain>
    </source>
</reference>
<gene>
    <name evidence="2" type="primary">LIG4</name>
    <name evidence="2" type="ORF">HAX54_036518</name>
</gene>
<keyword evidence="3" id="KW-1185">Reference proteome</keyword>
<feature type="region of interest" description="Disordered" evidence="1">
    <location>
        <begin position="85"/>
        <end position="110"/>
    </location>
</feature>
<protein>
    <submittedName>
        <fullName evidence="2">DNA ligase (ATP)</fullName>
    </submittedName>
</protein>
<evidence type="ECO:0000313" key="2">
    <source>
        <dbReference type="EMBL" id="MCD9646581.1"/>
    </source>
</evidence>
<evidence type="ECO:0000313" key="3">
    <source>
        <dbReference type="Proteomes" id="UP000823775"/>
    </source>
</evidence>
<sequence length="330" mass="36581">MRYAGLVVLVARGKLSGSGFSWAGFHKSEEFINGLFSFSEAEKHVLYNTKLHVVGAQWLEDSFKEDQKLLEESYSLKPSNFQASISEKRHDKLKGSSKKCKRPSSPDKHGVQIKEEGISDQCRAITLRKRDRKRDRGRPTGSATAKGKVGINMPRRVKCKVTSGRAKIHENESDESATSCEHLHNDESEAAVGTRGSHDTISERSSGIQNEDAVQDLELSPDGETLPQGIAECSVISEILDEAHKTSHGSGNIAKGKDRDKDKMDEKLEDPVDPVQAMLLHMIPHLESKPTRSVDTLVKDDKPEADTNPSPIKKKKVSYKDVAGELLKDW</sequence>
<dbReference type="PANTHER" id="PTHR45997">
    <property type="entry name" value="DNA LIGASE 4"/>
    <property type="match status" value="1"/>
</dbReference>
<dbReference type="InterPro" id="IPR036420">
    <property type="entry name" value="BRCT_dom_sf"/>
</dbReference>
<keyword evidence="2" id="KW-0436">Ligase</keyword>
<feature type="compositionally biased region" description="Basic and acidic residues" evidence="1">
    <location>
        <begin position="255"/>
        <end position="267"/>
    </location>
</feature>
<feature type="compositionally biased region" description="Basic and acidic residues" evidence="1">
    <location>
        <begin position="284"/>
        <end position="305"/>
    </location>
</feature>
<accession>A0ABS8VIE2</accession>
<dbReference type="SUPFAM" id="SSF52113">
    <property type="entry name" value="BRCT domain"/>
    <property type="match status" value="1"/>
</dbReference>
<feature type="region of interest" description="Disordered" evidence="1">
    <location>
        <begin position="169"/>
        <end position="212"/>
    </location>
</feature>
<proteinExistence type="predicted"/>
<dbReference type="Proteomes" id="UP000823775">
    <property type="component" value="Unassembled WGS sequence"/>
</dbReference>
<dbReference type="EMBL" id="JACEIK010004849">
    <property type="protein sequence ID" value="MCD9646581.1"/>
    <property type="molecule type" value="Genomic_DNA"/>
</dbReference>
<feature type="region of interest" description="Disordered" evidence="1">
    <location>
        <begin position="128"/>
        <end position="148"/>
    </location>
</feature>
<evidence type="ECO:0000256" key="1">
    <source>
        <dbReference type="SAM" id="MobiDB-lite"/>
    </source>
</evidence>
<organism evidence="2 3">
    <name type="scientific">Datura stramonium</name>
    <name type="common">Jimsonweed</name>
    <name type="synonym">Common thornapple</name>
    <dbReference type="NCBI Taxonomy" id="4076"/>
    <lineage>
        <taxon>Eukaryota</taxon>
        <taxon>Viridiplantae</taxon>
        <taxon>Streptophyta</taxon>
        <taxon>Embryophyta</taxon>
        <taxon>Tracheophyta</taxon>
        <taxon>Spermatophyta</taxon>
        <taxon>Magnoliopsida</taxon>
        <taxon>eudicotyledons</taxon>
        <taxon>Gunneridae</taxon>
        <taxon>Pentapetalae</taxon>
        <taxon>asterids</taxon>
        <taxon>lamiids</taxon>
        <taxon>Solanales</taxon>
        <taxon>Solanaceae</taxon>
        <taxon>Solanoideae</taxon>
        <taxon>Datureae</taxon>
        <taxon>Datura</taxon>
    </lineage>
</organism>
<comment type="caution">
    <text evidence="2">The sequence shown here is derived from an EMBL/GenBank/DDBJ whole genome shotgun (WGS) entry which is preliminary data.</text>
</comment>